<name>A0A4Q8M3A3_9GAMM</name>
<dbReference type="Proteomes" id="UP000294164">
    <property type="component" value="Unassembled WGS sequence"/>
</dbReference>
<proteinExistence type="predicted"/>
<gene>
    <name evidence="1" type="ORF">EA655_10775</name>
</gene>
<accession>A0A4Q8M3A3</accession>
<evidence type="ECO:0000313" key="2">
    <source>
        <dbReference type="Proteomes" id="UP000294164"/>
    </source>
</evidence>
<dbReference type="RefSeq" id="WP_130534542.1">
    <property type="nucleotide sequence ID" value="NZ_SHMG01000005.1"/>
</dbReference>
<reference evidence="1 2" key="1">
    <citation type="submission" date="2019-02" db="EMBL/GenBank/DDBJ databases">
        <title>WGS of Pseudoxanthomonas species novum from clinical isolates.</title>
        <authorList>
            <person name="Bernier A.-M."/>
            <person name="Bernard K."/>
            <person name="Vachon A."/>
        </authorList>
    </citation>
    <scope>NUCLEOTIDE SEQUENCE [LARGE SCALE GENOMIC DNA]</scope>
    <source>
        <strain evidence="1 2">NML130969</strain>
    </source>
</reference>
<organism evidence="1 2">
    <name type="scientific">Pseudoxanthomonas winnipegensis</name>
    <dbReference type="NCBI Taxonomy" id="2480810"/>
    <lineage>
        <taxon>Bacteria</taxon>
        <taxon>Pseudomonadati</taxon>
        <taxon>Pseudomonadota</taxon>
        <taxon>Gammaproteobacteria</taxon>
        <taxon>Lysobacterales</taxon>
        <taxon>Lysobacteraceae</taxon>
        <taxon>Pseudoxanthomonas</taxon>
    </lineage>
</organism>
<sequence length="147" mass="15340">MHQPSAPKQHAQRRRPLISRQDLAFIAIFMAALVLSTALPAKAGQISPLPVTDARTCAAVAVYAMGTEPTWEERAARALESLGHADARGQLPDCGQALNAEVKAGLSVTRWQVSLALVDAARDALSEGKAAATCGFARATALPGGAR</sequence>
<evidence type="ECO:0000313" key="1">
    <source>
        <dbReference type="EMBL" id="TAA42502.1"/>
    </source>
</evidence>
<dbReference type="EMBL" id="SHMG01000005">
    <property type="protein sequence ID" value="TAA42502.1"/>
    <property type="molecule type" value="Genomic_DNA"/>
</dbReference>
<comment type="caution">
    <text evidence="1">The sequence shown here is derived from an EMBL/GenBank/DDBJ whole genome shotgun (WGS) entry which is preliminary data.</text>
</comment>
<dbReference type="AlphaFoldDB" id="A0A4Q8M3A3"/>
<protein>
    <submittedName>
        <fullName evidence="1">Uncharacterized protein</fullName>
    </submittedName>
</protein>